<evidence type="ECO:0000256" key="9">
    <source>
        <dbReference type="PROSITE-ProRule" id="PRU00192"/>
    </source>
</evidence>
<dbReference type="SMART" id="SM00105">
    <property type="entry name" value="ArfGap"/>
    <property type="match status" value="1"/>
</dbReference>
<dbReference type="CDD" id="cd13251">
    <property type="entry name" value="PH_ASAP"/>
    <property type="match status" value="1"/>
</dbReference>
<reference evidence="16" key="1">
    <citation type="submission" date="2023-11" db="UniProtKB">
        <authorList>
            <consortium name="WormBaseParasite"/>
        </authorList>
    </citation>
    <scope>IDENTIFICATION</scope>
</reference>
<evidence type="ECO:0000259" key="13">
    <source>
        <dbReference type="PROSITE" id="PS50003"/>
    </source>
</evidence>
<evidence type="ECO:0000256" key="8">
    <source>
        <dbReference type="PROSITE-ProRule" id="PRU00023"/>
    </source>
</evidence>
<dbReference type="Pfam" id="PF16746">
    <property type="entry name" value="BAR_3"/>
    <property type="match status" value="1"/>
</dbReference>
<feature type="region of interest" description="Disordered" evidence="11">
    <location>
        <begin position="374"/>
        <end position="395"/>
    </location>
</feature>
<dbReference type="SMART" id="SM00326">
    <property type="entry name" value="SH3"/>
    <property type="match status" value="1"/>
</dbReference>
<dbReference type="Pfam" id="PF00023">
    <property type="entry name" value="Ank"/>
    <property type="match status" value="1"/>
</dbReference>
<feature type="region of interest" description="Disordered" evidence="11">
    <location>
        <begin position="1156"/>
        <end position="1178"/>
    </location>
</feature>
<evidence type="ECO:0000256" key="5">
    <source>
        <dbReference type="ARBA" id="ARBA00022737"/>
    </source>
</evidence>
<dbReference type="InterPro" id="IPR001452">
    <property type="entry name" value="SH3_domain"/>
</dbReference>
<dbReference type="SUPFAM" id="SSF48403">
    <property type="entry name" value="Ankyrin repeat"/>
    <property type="match status" value="2"/>
</dbReference>
<dbReference type="PROSITE" id="PS50002">
    <property type="entry name" value="SH3"/>
    <property type="match status" value="1"/>
</dbReference>
<keyword evidence="3" id="KW-0963">Cytoplasm</keyword>
<dbReference type="InterPro" id="IPR037844">
    <property type="entry name" value="PH_ASAP"/>
</dbReference>
<evidence type="ECO:0000256" key="11">
    <source>
        <dbReference type="SAM" id="MobiDB-lite"/>
    </source>
</evidence>
<feature type="repeat" description="ANK" evidence="8">
    <location>
        <begin position="857"/>
        <end position="881"/>
    </location>
</feature>
<dbReference type="InterPro" id="IPR036028">
    <property type="entry name" value="SH3-like_dom_sf"/>
</dbReference>
<evidence type="ECO:0000313" key="16">
    <source>
        <dbReference type="WBParaSite" id="SMRG1_96490.2"/>
    </source>
</evidence>
<name>A0AA85APU6_9TREM</name>
<dbReference type="GO" id="GO:0005737">
    <property type="term" value="C:cytoplasm"/>
    <property type="evidence" value="ECO:0007669"/>
    <property type="project" value="UniProtKB-SubCell"/>
</dbReference>
<dbReference type="InterPro" id="IPR038508">
    <property type="entry name" value="ArfGAP_dom_sf"/>
</dbReference>
<dbReference type="PROSITE" id="PS50115">
    <property type="entry name" value="ARFGAP"/>
    <property type="match status" value="1"/>
</dbReference>
<accession>A0AA85APU6</accession>
<dbReference type="GO" id="GO:0008270">
    <property type="term" value="F:zinc ion binding"/>
    <property type="evidence" value="ECO:0007669"/>
    <property type="project" value="UniProtKB-KW"/>
</dbReference>
<evidence type="ECO:0000256" key="2">
    <source>
        <dbReference type="ARBA" id="ARBA00022443"/>
    </source>
</evidence>
<dbReference type="PROSITE" id="PS50297">
    <property type="entry name" value="ANK_REP_REGION"/>
    <property type="match status" value="1"/>
</dbReference>
<keyword evidence="6" id="KW-0862">Zinc</keyword>
<evidence type="ECO:0000256" key="6">
    <source>
        <dbReference type="ARBA" id="ARBA00022833"/>
    </source>
</evidence>
<organism evidence="15 16">
    <name type="scientific">Schistosoma margrebowiei</name>
    <dbReference type="NCBI Taxonomy" id="48269"/>
    <lineage>
        <taxon>Eukaryota</taxon>
        <taxon>Metazoa</taxon>
        <taxon>Spiralia</taxon>
        <taxon>Lophotrochozoa</taxon>
        <taxon>Platyhelminthes</taxon>
        <taxon>Trematoda</taxon>
        <taxon>Digenea</taxon>
        <taxon>Strigeidida</taxon>
        <taxon>Schistosomatoidea</taxon>
        <taxon>Schistosomatidae</taxon>
        <taxon>Schistosoma</taxon>
    </lineage>
</organism>
<dbReference type="PANTHER" id="PTHR45854">
    <property type="entry name" value="ASAP FAMILY MEMBER"/>
    <property type="match status" value="1"/>
</dbReference>
<dbReference type="PANTHER" id="PTHR45854:SF3">
    <property type="entry name" value="ARFGAP WITH SH3 DOMAIN, ANK REPEAT AND PH DOMAIN-CONTAINING PROTEIN"/>
    <property type="match status" value="1"/>
</dbReference>
<protein>
    <submittedName>
        <fullName evidence="16">Uncharacterized protein</fullName>
    </submittedName>
</protein>
<dbReference type="GO" id="GO:0005096">
    <property type="term" value="F:GTPase activator activity"/>
    <property type="evidence" value="ECO:0007669"/>
    <property type="project" value="InterPro"/>
</dbReference>
<dbReference type="Pfam" id="PF00018">
    <property type="entry name" value="SH3_1"/>
    <property type="match status" value="1"/>
</dbReference>
<dbReference type="InterPro" id="IPR037278">
    <property type="entry name" value="ARFGAP/RecO"/>
</dbReference>
<keyword evidence="10" id="KW-0863">Zinc-finger</keyword>
<dbReference type="Gene3D" id="1.20.1270.60">
    <property type="entry name" value="Arfaptin homology (AH) domain/BAR domain"/>
    <property type="match status" value="1"/>
</dbReference>
<dbReference type="PROSITE" id="PS50088">
    <property type="entry name" value="ANK_REPEAT"/>
    <property type="match status" value="1"/>
</dbReference>
<evidence type="ECO:0000259" key="12">
    <source>
        <dbReference type="PROSITE" id="PS50002"/>
    </source>
</evidence>
<proteinExistence type="predicted"/>
<dbReference type="CDD" id="cd08834">
    <property type="entry name" value="ArfGap_ASAP"/>
    <property type="match status" value="1"/>
</dbReference>
<dbReference type="InterPro" id="IPR027267">
    <property type="entry name" value="AH/BAR_dom_sf"/>
</dbReference>
<dbReference type="Gene3D" id="2.30.29.30">
    <property type="entry name" value="Pleckstrin-homology domain (PH domain)/Phosphotyrosine-binding domain (PTB)"/>
    <property type="match status" value="1"/>
</dbReference>
<keyword evidence="4" id="KW-0479">Metal-binding</keyword>
<feature type="domain" description="PH" evidence="13">
    <location>
        <begin position="313"/>
        <end position="433"/>
    </location>
</feature>
<feature type="domain" description="Arf-GAP" evidence="14">
    <location>
        <begin position="560"/>
        <end position="688"/>
    </location>
</feature>
<keyword evidence="2 9" id="KW-0728">SH3 domain</keyword>
<dbReference type="Gene3D" id="1.10.220.150">
    <property type="entry name" value="Arf GTPase activating protein"/>
    <property type="match status" value="1"/>
</dbReference>
<dbReference type="PRINTS" id="PR00452">
    <property type="entry name" value="SH3DOMAIN"/>
</dbReference>
<feature type="region of interest" description="Disordered" evidence="11">
    <location>
        <begin position="490"/>
        <end position="559"/>
    </location>
</feature>
<dbReference type="InterPro" id="IPR001164">
    <property type="entry name" value="ArfGAP_dom"/>
</dbReference>
<sequence>MPDALTVDEFIGDTLNDVRHPLKSDFISKISSVRCTVYSLDEGLETDRNVLIRSKKLVKSVVASGIAYAEQITLLCDFLERLGQIALEGNEPNGNDIATSLCKFSVVHRDLANMTKHLMQNLNSIVVFPMETFMQGDIKSDLKKPFEKALKDYEYKYDKLRKEKLQTMKETGCYVPEAFTEGMTKDLEKERRRLQLETCEYLIKVNELKAKRGADLLQHLIDFFYVQTHYLRECLGVMDHFGKSMNDLSNRVNELHKINDMQKRRLVDTREEVRGVLDKECDSIRRKSRLFGQSVQTGVTYAAQPTPLNRAFGTKKSGFLLKKSDGKVKRVWQRRRVHIADGELCLYHADESKPPVRLTLLTCQVKLPTESMDNDSVLNHSTGAGGGGGNQHSTTSEGKLYFDLVSNSRTYNFQAEDEQEYEEWISILNNAMQEEFNKAMNGENYTNSQCDLSETTLNLSSNRLMSTNKCNITNGDSLAADMDLVYSTLTGQSNSPMNNNPSKHMKSDSFGDSLPGSENDLLDSSGSQISRSRESHLDSADAFSTDGINATESKGRPSKSLIQSSLRFCAPGNEVCADCGRPDPEWVSVNLGILICLECCGAHRELGVHHSRTQSLLMDELSTNQLLLPRFIGNQLFNSVYESSLPAESKPNALDSVTDPTDGMTQRRNFIKSKYVDRRFITKTTSDSLDYITNNNKSFSDDISTTRDPIAERFLRRDLLRAVKTGNLSLLIQVFAERLDLMTPFQPEDNDDDSYSLLPGTTALHIAVEKTSKFLIKPRLNYSDENKVNVSDLSEQQQQQQITESFFNFDNSSNREATTWNVIDNHEFDKSPHNNLPLVEFILQNSSSSSLKRANKLGDTALHHAARYGCLDALKLIVQAGGIPTPILQLTNHNGQTALDIVENAIIQYKLNNTNTTTTTTTTSSSNNNHILLLDAYKNCQHILKLSNFIASNISCKNNCLITDSISSLFSNTNGSIDKLTNYRNNLIELLNQLNSINWYPLNISSIITTSSSSVTTLLTTSTIQLINNEKNHYLYKDNIDKKIITLTTNTLVTTSSPNITNVSISNKLETSYSNNYELGTFSLSPIMKCVNQLISTRNPCESYTPKPNSTGKQITFDENICTTGNNVTPTSLNKPTRSYSQYSPSIHYGSALATLPRKKGPAPRPPSVDDQMNGRSGMPINSTGVTMFMKEMAFQGFESECWSTFNRLDNSRASCSSTDHEKSLPSDHIDIILDVLEEKPIISESLNTSSPITATNKTGTISSTVKNSCIPITTSSINTSPAIPPKPSYLSNAIYSTLPNRSSHLSRNSSVLVCSNLPVLYDSSFTESSPDASVSTKEVQISTVNSSSHLVDSSKYSLSQHTNDKYDSSLYSTSSLKCIKSSNNLSILNCKIGDLLEALYDCEAENSDELTFNRGEIIQLIDRPDNDWWEGFIQSDPSRRGMFPVTYVKRLSDR</sequence>
<dbReference type="PROSITE" id="PS50003">
    <property type="entry name" value="PH_DOMAIN"/>
    <property type="match status" value="1"/>
</dbReference>
<keyword evidence="7 8" id="KW-0040">ANK repeat</keyword>
<dbReference type="Gene3D" id="1.25.40.20">
    <property type="entry name" value="Ankyrin repeat-containing domain"/>
    <property type="match status" value="1"/>
</dbReference>
<feature type="compositionally biased region" description="Polar residues" evidence="11">
    <location>
        <begin position="490"/>
        <end position="502"/>
    </location>
</feature>
<dbReference type="PRINTS" id="PR00405">
    <property type="entry name" value="REVINTRACTNG"/>
</dbReference>
<dbReference type="SMART" id="SM00233">
    <property type="entry name" value="PH"/>
    <property type="match status" value="1"/>
</dbReference>
<dbReference type="InterPro" id="IPR001849">
    <property type="entry name" value="PH_domain"/>
</dbReference>
<evidence type="ECO:0000259" key="14">
    <source>
        <dbReference type="PROSITE" id="PS50115"/>
    </source>
</evidence>
<comment type="subcellular location">
    <subcellularLocation>
        <location evidence="1">Cytoplasm</location>
    </subcellularLocation>
</comment>
<evidence type="ECO:0000256" key="7">
    <source>
        <dbReference type="ARBA" id="ARBA00023043"/>
    </source>
</evidence>
<feature type="domain" description="SH3" evidence="12">
    <location>
        <begin position="1392"/>
        <end position="1454"/>
    </location>
</feature>
<evidence type="ECO:0000256" key="3">
    <source>
        <dbReference type="ARBA" id="ARBA00022490"/>
    </source>
</evidence>
<dbReference type="SMART" id="SM00248">
    <property type="entry name" value="ANK"/>
    <property type="match status" value="2"/>
</dbReference>
<dbReference type="InterPro" id="IPR002110">
    <property type="entry name" value="Ankyrin_rpt"/>
</dbReference>
<dbReference type="Proteomes" id="UP000050790">
    <property type="component" value="Unassembled WGS sequence"/>
</dbReference>
<evidence type="ECO:0000256" key="10">
    <source>
        <dbReference type="PROSITE-ProRule" id="PRU00288"/>
    </source>
</evidence>
<evidence type="ECO:0000256" key="4">
    <source>
        <dbReference type="ARBA" id="ARBA00022723"/>
    </source>
</evidence>
<dbReference type="SUPFAM" id="SSF57863">
    <property type="entry name" value="ArfGap/RecO-like zinc finger"/>
    <property type="match status" value="1"/>
</dbReference>
<dbReference type="Gene3D" id="2.30.30.40">
    <property type="entry name" value="SH3 Domains"/>
    <property type="match status" value="1"/>
</dbReference>
<dbReference type="Pfam" id="PF00169">
    <property type="entry name" value="PH"/>
    <property type="match status" value="1"/>
</dbReference>
<dbReference type="SUPFAM" id="SSF103657">
    <property type="entry name" value="BAR/IMD domain-like"/>
    <property type="match status" value="1"/>
</dbReference>
<dbReference type="SUPFAM" id="SSF50044">
    <property type="entry name" value="SH3-domain"/>
    <property type="match status" value="1"/>
</dbReference>
<dbReference type="InterPro" id="IPR036770">
    <property type="entry name" value="Ankyrin_rpt-contain_sf"/>
</dbReference>
<keyword evidence="5" id="KW-0677">Repeat</keyword>
<evidence type="ECO:0000313" key="15">
    <source>
        <dbReference type="Proteomes" id="UP000050790"/>
    </source>
</evidence>
<dbReference type="InterPro" id="IPR011993">
    <property type="entry name" value="PH-like_dom_sf"/>
</dbReference>
<dbReference type="WBParaSite" id="SMRG1_96490.2">
    <property type="protein sequence ID" value="SMRG1_96490.2"/>
    <property type="gene ID" value="SMRG1_96490"/>
</dbReference>
<dbReference type="SUPFAM" id="SSF50729">
    <property type="entry name" value="PH domain-like"/>
    <property type="match status" value="1"/>
</dbReference>
<dbReference type="InterPro" id="IPR004148">
    <property type="entry name" value="BAR_dom"/>
</dbReference>
<dbReference type="Gene3D" id="1.25.40.950">
    <property type="match status" value="1"/>
</dbReference>
<evidence type="ECO:0000256" key="1">
    <source>
        <dbReference type="ARBA" id="ARBA00004496"/>
    </source>
</evidence>
<dbReference type="Pfam" id="PF01412">
    <property type="entry name" value="ArfGap"/>
    <property type="match status" value="1"/>
</dbReference>
<dbReference type="InterPro" id="IPR043593">
    <property type="entry name" value="ASAP"/>
</dbReference>